<accession>A0A6C0F7M1</accession>
<organism evidence="1">
    <name type="scientific">viral metagenome</name>
    <dbReference type="NCBI Taxonomy" id="1070528"/>
    <lineage>
        <taxon>unclassified sequences</taxon>
        <taxon>metagenomes</taxon>
        <taxon>organismal metagenomes</taxon>
    </lineage>
</organism>
<evidence type="ECO:0000313" key="1">
    <source>
        <dbReference type="EMBL" id="QHT37094.1"/>
    </source>
</evidence>
<protein>
    <submittedName>
        <fullName evidence="1">Uncharacterized protein</fullName>
    </submittedName>
</protein>
<dbReference type="AlphaFoldDB" id="A0A6C0F7M1"/>
<sequence>MNQLPFEYAFIGGIAEYLLGSIMNMHTMRQAELRKPNDVDIAIERPTYETLCYLQPYRRYEDVCLQIESGKVRYKLKIGGINVDAIPVDNLKDKIRIFKSPDCNIVFPIIDIDSLIVLEKKAKADSNVKVDIGKHHTRIFWYNFHYRNLMEYLVKRPLKRKENLQHEMQKKKICTKTKGEPVIDNGYESPDETFKFFKD</sequence>
<reference evidence="1" key="1">
    <citation type="journal article" date="2020" name="Nature">
        <title>Giant virus diversity and host interactions through global metagenomics.</title>
        <authorList>
            <person name="Schulz F."/>
            <person name="Roux S."/>
            <person name="Paez-Espino D."/>
            <person name="Jungbluth S."/>
            <person name="Walsh D.A."/>
            <person name="Denef V.J."/>
            <person name="McMahon K.D."/>
            <person name="Konstantinidis K.T."/>
            <person name="Eloe-Fadrosh E.A."/>
            <person name="Kyrpides N.C."/>
            <person name="Woyke T."/>
        </authorList>
    </citation>
    <scope>NUCLEOTIDE SEQUENCE</scope>
    <source>
        <strain evidence="1">GVMAG-S-ERX555967-131</strain>
    </source>
</reference>
<name>A0A6C0F7M1_9ZZZZ</name>
<dbReference type="EMBL" id="MN738789">
    <property type="protein sequence ID" value="QHT37094.1"/>
    <property type="molecule type" value="Genomic_DNA"/>
</dbReference>
<proteinExistence type="predicted"/>